<feature type="region of interest" description="Disordered" evidence="1">
    <location>
        <begin position="75"/>
        <end position="107"/>
    </location>
</feature>
<dbReference type="Proteomes" id="UP000824120">
    <property type="component" value="Chromosome 7"/>
</dbReference>
<comment type="caution">
    <text evidence="3">The sequence shown here is derived from an EMBL/GenBank/DDBJ whole genome shotgun (WGS) entry which is preliminary data.</text>
</comment>
<dbReference type="AlphaFoldDB" id="A0A9J5YF58"/>
<evidence type="ECO:0000256" key="2">
    <source>
        <dbReference type="SAM" id="SignalP"/>
    </source>
</evidence>
<gene>
    <name evidence="3" type="ORF">H5410_039124</name>
</gene>
<evidence type="ECO:0000313" key="3">
    <source>
        <dbReference type="EMBL" id="KAG5597892.1"/>
    </source>
</evidence>
<sequence>MTHKFFLLMVLCALFWFLSVTKTIVPDGTTCLGKRSHFIILLPMVKALVRVKCQEEVLVMVLGKGMVKACRGGGGYGGSGEGRGDGSGYGSGEGGSDGGGEGSGEGT</sequence>
<evidence type="ECO:0008006" key="5">
    <source>
        <dbReference type="Google" id="ProtNLM"/>
    </source>
</evidence>
<feature type="chain" id="PRO_5039939318" description="Glycine-rich protein" evidence="2">
    <location>
        <begin position="24"/>
        <end position="107"/>
    </location>
</feature>
<dbReference type="EMBL" id="JACXVP010000007">
    <property type="protein sequence ID" value="KAG5597892.1"/>
    <property type="molecule type" value="Genomic_DNA"/>
</dbReference>
<accession>A0A9J5YF58</accession>
<keyword evidence="4" id="KW-1185">Reference proteome</keyword>
<keyword evidence="2" id="KW-0732">Signal</keyword>
<feature type="signal peptide" evidence="2">
    <location>
        <begin position="1"/>
        <end position="23"/>
    </location>
</feature>
<protein>
    <recommendedName>
        <fullName evidence="5">Glycine-rich protein</fullName>
    </recommendedName>
</protein>
<reference evidence="3 4" key="1">
    <citation type="submission" date="2020-09" db="EMBL/GenBank/DDBJ databases">
        <title>De no assembly of potato wild relative species, Solanum commersonii.</title>
        <authorList>
            <person name="Cho K."/>
        </authorList>
    </citation>
    <scope>NUCLEOTIDE SEQUENCE [LARGE SCALE GENOMIC DNA]</scope>
    <source>
        <strain evidence="3">LZ3.2</strain>
        <tissue evidence="3">Leaf</tissue>
    </source>
</reference>
<proteinExistence type="predicted"/>
<organism evidence="3 4">
    <name type="scientific">Solanum commersonii</name>
    <name type="common">Commerson's wild potato</name>
    <name type="synonym">Commerson's nightshade</name>
    <dbReference type="NCBI Taxonomy" id="4109"/>
    <lineage>
        <taxon>Eukaryota</taxon>
        <taxon>Viridiplantae</taxon>
        <taxon>Streptophyta</taxon>
        <taxon>Embryophyta</taxon>
        <taxon>Tracheophyta</taxon>
        <taxon>Spermatophyta</taxon>
        <taxon>Magnoliopsida</taxon>
        <taxon>eudicotyledons</taxon>
        <taxon>Gunneridae</taxon>
        <taxon>Pentapetalae</taxon>
        <taxon>asterids</taxon>
        <taxon>lamiids</taxon>
        <taxon>Solanales</taxon>
        <taxon>Solanaceae</taxon>
        <taxon>Solanoideae</taxon>
        <taxon>Solaneae</taxon>
        <taxon>Solanum</taxon>
    </lineage>
</organism>
<evidence type="ECO:0000313" key="4">
    <source>
        <dbReference type="Proteomes" id="UP000824120"/>
    </source>
</evidence>
<evidence type="ECO:0000256" key="1">
    <source>
        <dbReference type="SAM" id="MobiDB-lite"/>
    </source>
</evidence>
<name>A0A9J5YF58_SOLCO</name>